<evidence type="ECO:0000313" key="3">
    <source>
        <dbReference type="Proteomes" id="UP000236047"/>
    </source>
</evidence>
<feature type="compositionally biased region" description="Pro residues" evidence="1">
    <location>
        <begin position="79"/>
        <end position="91"/>
    </location>
</feature>
<feature type="compositionally biased region" description="Low complexity" evidence="1">
    <location>
        <begin position="92"/>
        <end position="115"/>
    </location>
</feature>
<accession>A0A2N8PR77</accession>
<reference evidence="3" key="1">
    <citation type="submission" date="2015-09" db="EMBL/GenBank/DDBJ databases">
        <authorList>
            <person name="Graham D.E."/>
            <person name="Mahan K.M."/>
            <person name="Klingeman D.M."/>
            <person name="Fida T."/>
            <person name="Giannone R.J."/>
            <person name="Hettich R.L."/>
            <person name="Parry R.J."/>
            <person name="Spain J.C."/>
        </authorList>
    </citation>
    <scope>NUCLEOTIDE SEQUENCE [LARGE SCALE GENOMIC DNA]</scope>
    <source>
        <strain evidence="3">JCM 4701</strain>
    </source>
</reference>
<feature type="compositionally biased region" description="Low complexity" evidence="1">
    <location>
        <begin position="28"/>
        <end position="61"/>
    </location>
</feature>
<organism evidence="2 3">
    <name type="scientific">Streptomyces noursei</name>
    <name type="common">Streptomyces albulus</name>
    <dbReference type="NCBI Taxonomy" id="1971"/>
    <lineage>
        <taxon>Bacteria</taxon>
        <taxon>Bacillati</taxon>
        <taxon>Actinomycetota</taxon>
        <taxon>Actinomycetes</taxon>
        <taxon>Kitasatosporales</taxon>
        <taxon>Streptomycetaceae</taxon>
        <taxon>Streptomyces</taxon>
    </lineage>
</organism>
<proteinExistence type="predicted"/>
<keyword evidence="3" id="KW-1185">Reference proteome</keyword>
<dbReference type="AlphaFoldDB" id="A0A2N8PR77"/>
<name>A0A2N8PR77_STRNR</name>
<feature type="compositionally biased region" description="Low complexity" evidence="1">
    <location>
        <begin position="129"/>
        <end position="146"/>
    </location>
</feature>
<feature type="region of interest" description="Disordered" evidence="1">
    <location>
        <begin position="1"/>
        <end position="185"/>
    </location>
</feature>
<protein>
    <submittedName>
        <fullName evidence="2">Uncharacterized protein</fullName>
    </submittedName>
</protein>
<evidence type="ECO:0000313" key="2">
    <source>
        <dbReference type="EMBL" id="PNE43538.1"/>
    </source>
</evidence>
<comment type="caution">
    <text evidence="2">The sequence shown here is derived from an EMBL/GenBank/DDBJ whole genome shotgun (WGS) entry which is preliminary data.</text>
</comment>
<dbReference type="EMBL" id="LJSN01000001">
    <property type="protein sequence ID" value="PNE43538.1"/>
    <property type="molecule type" value="Genomic_DNA"/>
</dbReference>
<evidence type="ECO:0000256" key="1">
    <source>
        <dbReference type="SAM" id="MobiDB-lite"/>
    </source>
</evidence>
<sequence length="185" mass="19667">MPHRRHPRPGRPGLPGSRRHRPHPLQRPPRTTRPLPAVQPRPRTTASTRRTRLRQAQAMARPPQGTMLNQPHVSARSPARPPSKPPRPNSPPSAGTGRSRPCTTSATPPSARTPAGYVPETDPAPWPPSATSRSPRPTSSAGPTTPLGSQNGSRTSADRPGPGKTAERGPAVQQAAHELGEPSGR</sequence>
<gene>
    <name evidence="2" type="ORF">AOB60_01190</name>
</gene>
<dbReference type="Proteomes" id="UP000236047">
    <property type="component" value="Unassembled WGS sequence"/>
</dbReference>